<feature type="region of interest" description="Disordered" evidence="1">
    <location>
        <begin position="29"/>
        <end position="87"/>
    </location>
</feature>
<dbReference type="Proteomes" id="UP001201163">
    <property type="component" value="Unassembled WGS sequence"/>
</dbReference>
<feature type="compositionally biased region" description="Basic and acidic residues" evidence="1">
    <location>
        <begin position="29"/>
        <end position="54"/>
    </location>
</feature>
<dbReference type="AlphaFoldDB" id="A0AAD4L761"/>
<evidence type="ECO:0000256" key="1">
    <source>
        <dbReference type="SAM" id="MobiDB-lite"/>
    </source>
</evidence>
<reference evidence="2" key="1">
    <citation type="submission" date="2022-01" db="EMBL/GenBank/DDBJ databases">
        <title>Comparative genomics reveals a dynamic genome evolution in the ectomycorrhizal milk-cap (Lactarius) mushrooms.</title>
        <authorList>
            <consortium name="DOE Joint Genome Institute"/>
            <person name="Lebreton A."/>
            <person name="Tang N."/>
            <person name="Kuo A."/>
            <person name="LaButti K."/>
            <person name="Drula E."/>
            <person name="Barry K."/>
            <person name="Clum A."/>
            <person name="Lipzen A."/>
            <person name="Mousain D."/>
            <person name="Ng V."/>
            <person name="Wang R."/>
            <person name="Wang X."/>
            <person name="Dai Y."/>
            <person name="Henrissat B."/>
            <person name="Grigoriev I.V."/>
            <person name="Guerin-Laguette A."/>
            <person name="Yu F."/>
            <person name="Martin F.M."/>
        </authorList>
    </citation>
    <scope>NUCLEOTIDE SEQUENCE</scope>
    <source>
        <strain evidence="2">QP</strain>
    </source>
</reference>
<evidence type="ECO:0000313" key="2">
    <source>
        <dbReference type="EMBL" id="KAH8979568.1"/>
    </source>
</evidence>
<accession>A0AAD4L761</accession>
<keyword evidence="3" id="KW-1185">Reference proteome</keyword>
<dbReference type="PANTHER" id="PTHR22093">
    <property type="entry name" value="LEUKOCYTE RECEPTOR CLUSTER LRC MEMBER 1"/>
    <property type="match status" value="1"/>
</dbReference>
<dbReference type="EMBL" id="JAKELL010000163">
    <property type="protein sequence ID" value="KAH8979568.1"/>
    <property type="molecule type" value="Genomic_DNA"/>
</dbReference>
<name>A0AAD4L761_9AGAM</name>
<dbReference type="PANTHER" id="PTHR22093:SF0">
    <property type="entry name" value="LEUKOCYTE RECEPTOR CLUSTER MEMBER 1"/>
    <property type="match status" value="1"/>
</dbReference>
<proteinExistence type="predicted"/>
<evidence type="ECO:0000313" key="3">
    <source>
        <dbReference type="Proteomes" id="UP001201163"/>
    </source>
</evidence>
<organism evidence="2 3">
    <name type="scientific">Lactarius akahatsu</name>
    <dbReference type="NCBI Taxonomy" id="416441"/>
    <lineage>
        <taxon>Eukaryota</taxon>
        <taxon>Fungi</taxon>
        <taxon>Dikarya</taxon>
        <taxon>Basidiomycota</taxon>
        <taxon>Agaricomycotina</taxon>
        <taxon>Agaricomycetes</taxon>
        <taxon>Russulales</taxon>
        <taxon>Russulaceae</taxon>
        <taxon>Lactarius</taxon>
    </lineage>
</organism>
<feature type="region of interest" description="Disordered" evidence="1">
    <location>
        <begin position="146"/>
        <end position="227"/>
    </location>
</feature>
<dbReference type="InterPro" id="IPR039875">
    <property type="entry name" value="LENG1-like"/>
</dbReference>
<feature type="compositionally biased region" description="Basic residues" evidence="1">
    <location>
        <begin position="211"/>
        <end position="220"/>
    </location>
</feature>
<feature type="compositionally biased region" description="Basic and acidic residues" evidence="1">
    <location>
        <begin position="157"/>
        <end position="166"/>
    </location>
</feature>
<sequence>MGKLKHRSPQIVSPVSLDNIERVRRDEEAAKLKQTEDTDRALVADAESRLDALRSRAGITHHTPPPPGDGDAECPAPPVASGSGSSSITLSNGHINLFADLEEHTAALAARASKSKPAVTDADRGVALAPTKQDTQSMVLVVIHPQRKRQRQNGRSAKRDLARQVRADPLASIPSHLMRPSRTTPSLPPPHPDTTHRAAATHSRLSLRLSSRNRPRRPPHVKGAWHVSPAERERALALVRRKQRERAESATATPSTIARRLCRRV</sequence>
<feature type="region of interest" description="Disordered" evidence="1">
    <location>
        <begin position="243"/>
        <end position="265"/>
    </location>
</feature>
<protein>
    <submittedName>
        <fullName evidence="2">Uncharacterized protein</fullName>
    </submittedName>
</protein>
<comment type="caution">
    <text evidence="2">The sequence shown here is derived from an EMBL/GenBank/DDBJ whole genome shotgun (WGS) entry which is preliminary data.</text>
</comment>
<gene>
    <name evidence="2" type="ORF">EDB92DRAFT_2118732</name>
</gene>